<reference evidence="2" key="1">
    <citation type="submission" date="2021-09" db="EMBL/GenBank/DDBJ databases">
        <title>First case of bloodstream infection caused by Mixta hanseatica sp. nov., a member of the Erwiniaceae family.</title>
        <authorList>
            <person name="Both A."/>
            <person name="Huang J."/>
            <person name="Wenzel P."/>
            <person name="Aepfelbacher M."/>
            <person name="Rohde H."/>
            <person name="Christner M."/>
            <person name="Hentschke M."/>
        </authorList>
    </citation>
    <scope>NUCLEOTIDE SEQUENCE</scope>
    <source>
        <strain evidence="2">X22927</strain>
    </source>
</reference>
<protein>
    <submittedName>
        <fullName evidence="2">TolC family protein</fullName>
    </submittedName>
</protein>
<dbReference type="SUPFAM" id="SSF56954">
    <property type="entry name" value="Outer membrane efflux proteins (OEP)"/>
    <property type="match status" value="1"/>
</dbReference>
<evidence type="ECO:0000313" key="2">
    <source>
        <dbReference type="EMBL" id="UQY43978.1"/>
    </source>
</evidence>
<proteinExistence type="predicted"/>
<evidence type="ECO:0000313" key="3">
    <source>
        <dbReference type="Proteomes" id="UP001056635"/>
    </source>
</evidence>
<dbReference type="EMBL" id="CP082904">
    <property type="protein sequence ID" value="UQY43978.1"/>
    <property type="molecule type" value="Genomic_DNA"/>
</dbReference>
<organism evidence="2 3">
    <name type="scientific">Mixta hanseatica</name>
    <dbReference type="NCBI Taxonomy" id="2872648"/>
    <lineage>
        <taxon>Bacteria</taxon>
        <taxon>Pseudomonadati</taxon>
        <taxon>Pseudomonadota</taxon>
        <taxon>Gammaproteobacteria</taxon>
        <taxon>Enterobacterales</taxon>
        <taxon>Erwiniaceae</taxon>
        <taxon>Mixta</taxon>
    </lineage>
</organism>
<accession>A0ABY4R6G6</accession>
<sequence>MAAYEKAVQSAVLQVKTIRQGIIAGQRSNLDLLNAERQRYKARLELSEEKYRYIRAWITLLYHSGQLNPAKIHEISQYFIAA</sequence>
<keyword evidence="3" id="KW-1185">Reference proteome</keyword>
<name>A0ABY4R6G6_9GAMM</name>
<feature type="coiled-coil region" evidence="1">
    <location>
        <begin position="23"/>
        <end position="50"/>
    </location>
</feature>
<dbReference type="Gene3D" id="1.20.1600.10">
    <property type="entry name" value="Outer membrane efflux proteins (OEP)"/>
    <property type="match status" value="1"/>
</dbReference>
<gene>
    <name evidence="2" type="ORF">K6958_19460</name>
</gene>
<evidence type="ECO:0000256" key="1">
    <source>
        <dbReference type="SAM" id="Coils"/>
    </source>
</evidence>
<dbReference type="Proteomes" id="UP001056635">
    <property type="component" value="Chromosome"/>
</dbReference>
<keyword evidence="1" id="KW-0175">Coiled coil</keyword>